<protein>
    <recommendedName>
        <fullName evidence="1">CHAD domain-containing protein</fullName>
    </recommendedName>
</protein>
<dbReference type="InterPro" id="IPR007899">
    <property type="entry name" value="CHAD_dom"/>
</dbReference>
<sequence>MNPDLLPNLQQPYRQFVTDYLKLLLASARRAHRHMDIADRGSIHAFRVAVRRLHTWLSIPGLLPVTDKKLLTRLKHHIKATNALRDATIHNKWLKKHGYSQRVALKPPSLPPRWKRLCRRLEASIETAAQIHEDRLNEPFSCRGASVVQSLFNEFADALLAIRGPEDIRGIHHSRILAKQLRYMLEPFAASDKQAERLMQEMVSFQDCTGMLHDLATMRDALAPAPSLRAHIEREMKSLYQIVETRHIRTREQLIRDFREWLENCDIPPPDWV</sequence>
<dbReference type="InParanoid" id="Q0F0Y1"/>
<dbReference type="eggNOG" id="COG5607">
    <property type="taxonomic scope" value="Bacteria"/>
</dbReference>
<dbReference type="AlphaFoldDB" id="Q0F0Y1"/>
<dbReference type="Proteomes" id="UP000005297">
    <property type="component" value="Unassembled WGS sequence"/>
</dbReference>
<accession>Q0F0Y1</accession>
<dbReference type="RefSeq" id="WP_009849873.1">
    <property type="nucleotide sequence ID" value="NZ_DS022294.1"/>
</dbReference>
<reference evidence="2 3" key="1">
    <citation type="submission" date="2006-09" db="EMBL/GenBank/DDBJ databases">
        <authorList>
            <person name="Emerson D."/>
            <person name="Ferriera S."/>
            <person name="Johnson J."/>
            <person name="Kravitz S."/>
            <person name="Halpern A."/>
            <person name="Remington K."/>
            <person name="Beeson K."/>
            <person name="Tran B."/>
            <person name="Rogers Y.-H."/>
            <person name="Friedman R."/>
            <person name="Venter J.C."/>
        </authorList>
    </citation>
    <scope>NUCLEOTIDE SEQUENCE [LARGE SCALE GENOMIC DNA]</scope>
    <source>
        <strain evidence="2 3">PV-1</strain>
    </source>
</reference>
<dbReference type="SMART" id="SM00880">
    <property type="entry name" value="CHAD"/>
    <property type="match status" value="1"/>
</dbReference>
<keyword evidence="3" id="KW-1185">Reference proteome</keyword>
<comment type="caution">
    <text evidence="2">The sequence shown here is derived from an EMBL/GenBank/DDBJ whole genome shotgun (WGS) entry which is preliminary data.</text>
</comment>
<dbReference type="PROSITE" id="PS51708">
    <property type="entry name" value="CHAD"/>
    <property type="match status" value="1"/>
</dbReference>
<proteinExistence type="predicted"/>
<dbReference type="HOGENOM" id="CLU_1018644_0_0_0"/>
<dbReference type="InterPro" id="IPR038186">
    <property type="entry name" value="CHAD_dom_sf"/>
</dbReference>
<evidence type="ECO:0000259" key="1">
    <source>
        <dbReference type="PROSITE" id="PS51708"/>
    </source>
</evidence>
<dbReference type="OrthoDB" id="9810154at2"/>
<evidence type="ECO:0000313" key="3">
    <source>
        <dbReference type="Proteomes" id="UP000005297"/>
    </source>
</evidence>
<organism evidence="2 3">
    <name type="scientific">Mariprofundus ferrooxydans PV-1</name>
    <dbReference type="NCBI Taxonomy" id="314345"/>
    <lineage>
        <taxon>Bacteria</taxon>
        <taxon>Pseudomonadati</taxon>
        <taxon>Pseudomonadota</taxon>
        <taxon>Candidatius Mariprofundia</taxon>
        <taxon>Mariprofundales</taxon>
        <taxon>Mariprofundaceae</taxon>
        <taxon>Mariprofundus</taxon>
    </lineage>
</organism>
<dbReference type="EMBL" id="AATS01000003">
    <property type="protein sequence ID" value="EAU55410.1"/>
    <property type="molecule type" value="Genomic_DNA"/>
</dbReference>
<evidence type="ECO:0000313" key="2">
    <source>
        <dbReference type="EMBL" id="EAU55410.1"/>
    </source>
</evidence>
<dbReference type="STRING" id="314344.AL013_06810"/>
<dbReference type="Pfam" id="PF05235">
    <property type="entry name" value="CHAD"/>
    <property type="match status" value="1"/>
</dbReference>
<feature type="domain" description="CHAD" evidence="1">
    <location>
        <begin position="6"/>
        <end position="267"/>
    </location>
</feature>
<name>Q0F0Y1_9PROT</name>
<dbReference type="Gene3D" id="1.40.20.10">
    <property type="entry name" value="CHAD domain"/>
    <property type="match status" value="1"/>
</dbReference>
<gene>
    <name evidence="2" type="ORF">SPV1_11776</name>
</gene>